<protein>
    <submittedName>
        <fullName evidence="1">Leucine rich repeats-containing protein</fullName>
    </submittedName>
</protein>
<proteinExistence type="predicted"/>
<dbReference type="Gene3D" id="3.80.10.10">
    <property type="entry name" value="Ribonuclease Inhibitor"/>
    <property type="match status" value="1"/>
</dbReference>
<dbReference type="InterPro" id="IPR032675">
    <property type="entry name" value="LRR_dom_sf"/>
</dbReference>
<feature type="non-terminal residue" evidence="1">
    <location>
        <position position="206"/>
    </location>
</feature>
<dbReference type="InterPro" id="IPR026906">
    <property type="entry name" value="LRR_5"/>
</dbReference>
<reference evidence="1" key="1">
    <citation type="submission" date="2015-07" db="EMBL/GenBank/DDBJ databases">
        <title>Adaptation to a free-living lifestyle via gene acquisitions in the diplomonad Trepomonas sp. PC1.</title>
        <authorList>
            <person name="Xu F."/>
            <person name="Jerlstrom-Hultqvist J."/>
            <person name="Kolisko M."/>
            <person name="Simpson A.G.B."/>
            <person name="Roger A.J."/>
            <person name="Svard S.G."/>
            <person name="Andersson J.O."/>
        </authorList>
    </citation>
    <scope>NUCLEOTIDE SEQUENCE</scope>
    <source>
        <strain evidence="1">PC1</strain>
    </source>
</reference>
<evidence type="ECO:0000313" key="1">
    <source>
        <dbReference type="EMBL" id="JAP90627.1"/>
    </source>
</evidence>
<dbReference type="AlphaFoldDB" id="A0A146K1K5"/>
<gene>
    <name evidence="1" type="ORF">TPC1_20074</name>
</gene>
<name>A0A146K1K5_9EUKA</name>
<dbReference type="Pfam" id="PF13306">
    <property type="entry name" value="LRR_5"/>
    <property type="match status" value="1"/>
</dbReference>
<dbReference type="SUPFAM" id="SSF52058">
    <property type="entry name" value="L domain-like"/>
    <property type="match status" value="1"/>
</dbReference>
<sequence>TREIFMPMVKKIINYGFCESKLETTMLLSLQEIGSGVFSHNQLSNLFLSQLLQTNSYSFSNCQYLQVFTAMKLLKLSYQSFCTCVNLEIVIAPRASIENEAFSYCSQLHTVLAKNNEFQCWCQSCPKCSGTFDRCIERGFRFQQTDQFQMIQDQVKTEQKLTNLIQIEPKLVDLNFLQRNLVGNLRNKMIQRRWLEKIISTSKKFV</sequence>
<accession>A0A146K1K5</accession>
<organism evidence="1">
    <name type="scientific">Trepomonas sp. PC1</name>
    <dbReference type="NCBI Taxonomy" id="1076344"/>
    <lineage>
        <taxon>Eukaryota</taxon>
        <taxon>Metamonada</taxon>
        <taxon>Diplomonadida</taxon>
        <taxon>Hexamitidae</taxon>
        <taxon>Hexamitinae</taxon>
        <taxon>Trepomonas</taxon>
    </lineage>
</organism>
<dbReference type="EMBL" id="GDID01005979">
    <property type="protein sequence ID" value="JAP90627.1"/>
    <property type="molecule type" value="Transcribed_RNA"/>
</dbReference>
<feature type="non-terminal residue" evidence="1">
    <location>
        <position position="1"/>
    </location>
</feature>